<gene>
    <name evidence="1" type="ORF">ABMA27_004164</name>
</gene>
<sequence>MSRRLNEYRNRYRNLTRRSSQSENYTLFKDYIKKFDPNVVLNRIDKRKRANGRRASPVDDFDEFLKGIDPTDDLLRLNLETIRSARRKWIPSGQPNTEERRKRDIFSLRQRLFELMKHTVYRVRNKMVIMQLLRSQYSNSSLYKMGFLTSKLDSSCKAFAQYTYRAFFSCVGRRYDWLYRHELISLLTAEERIVNKWFEIELMMDLLFQNDDLAKETIAKHEKGRKRKWKFVD</sequence>
<comment type="caution">
    <text evidence="1">The sequence shown here is derived from an EMBL/GenBank/DDBJ whole genome shotgun (WGS) entry which is preliminary data.</text>
</comment>
<protein>
    <submittedName>
        <fullName evidence="1">Uncharacterized protein</fullName>
    </submittedName>
</protein>
<evidence type="ECO:0000313" key="2">
    <source>
        <dbReference type="Proteomes" id="UP001549920"/>
    </source>
</evidence>
<keyword evidence="2" id="KW-1185">Reference proteome</keyword>
<accession>A0ABR3HML5</accession>
<dbReference type="EMBL" id="JBEUOH010000016">
    <property type="protein sequence ID" value="KAL0871638.1"/>
    <property type="molecule type" value="Genomic_DNA"/>
</dbReference>
<proteinExistence type="predicted"/>
<dbReference type="Proteomes" id="UP001549920">
    <property type="component" value="Unassembled WGS sequence"/>
</dbReference>
<name>A0ABR3HML5_LOXSC</name>
<reference evidence="1 2" key="1">
    <citation type="submission" date="2024-06" db="EMBL/GenBank/DDBJ databases">
        <title>A chromosome-level genome assembly of beet webworm, Loxostege sticticalis.</title>
        <authorList>
            <person name="Zhang Y."/>
        </authorList>
    </citation>
    <scope>NUCLEOTIDE SEQUENCE [LARGE SCALE GENOMIC DNA]</scope>
    <source>
        <strain evidence="1">AQ026</strain>
        <tissue evidence="1">Whole body</tissue>
    </source>
</reference>
<evidence type="ECO:0000313" key="1">
    <source>
        <dbReference type="EMBL" id="KAL0871638.1"/>
    </source>
</evidence>
<organism evidence="1 2">
    <name type="scientific">Loxostege sticticalis</name>
    <name type="common">Beet webworm moth</name>
    <dbReference type="NCBI Taxonomy" id="481309"/>
    <lineage>
        <taxon>Eukaryota</taxon>
        <taxon>Metazoa</taxon>
        <taxon>Ecdysozoa</taxon>
        <taxon>Arthropoda</taxon>
        <taxon>Hexapoda</taxon>
        <taxon>Insecta</taxon>
        <taxon>Pterygota</taxon>
        <taxon>Neoptera</taxon>
        <taxon>Endopterygota</taxon>
        <taxon>Lepidoptera</taxon>
        <taxon>Glossata</taxon>
        <taxon>Ditrysia</taxon>
        <taxon>Pyraloidea</taxon>
        <taxon>Crambidae</taxon>
        <taxon>Pyraustinae</taxon>
        <taxon>Loxostege</taxon>
    </lineage>
</organism>